<dbReference type="PANTHER" id="PTHR43948:SF10">
    <property type="entry name" value="MRJ, ISOFORM E"/>
    <property type="match status" value="1"/>
</dbReference>
<proteinExistence type="predicted"/>
<name>A0A1E7FNM9_9STRA</name>
<organism evidence="3 4">
    <name type="scientific">Fragilariopsis cylindrus CCMP1102</name>
    <dbReference type="NCBI Taxonomy" id="635003"/>
    <lineage>
        <taxon>Eukaryota</taxon>
        <taxon>Sar</taxon>
        <taxon>Stramenopiles</taxon>
        <taxon>Ochrophyta</taxon>
        <taxon>Bacillariophyta</taxon>
        <taxon>Bacillariophyceae</taxon>
        <taxon>Bacillariophycidae</taxon>
        <taxon>Bacillariales</taxon>
        <taxon>Bacillariaceae</taxon>
        <taxon>Fragilariopsis</taxon>
    </lineage>
</organism>
<feature type="region of interest" description="Disordered" evidence="1">
    <location>
        <begin position="154"/>
        <end position="181"/>
    </location>
</feature>
<dbReference type="InterPro" id="IPR036869">
    <property type="entry name" value="J_dom_sf"/>
</dbReference>
<feature type="compositionally biased region" description="Low complexity" evidence="1">
    <location>
        <begin position="75"/>
        <end position="100"/>
    </location>
</feature>
<feature type="domain" description="J" evidence="2">
    <location>
        <begin position="6"/>
        <end position="74"/>
    </location>
</feature>
<reference evidence="3 4" key="1">
    <citation type="submission" date="2016-09" db="EMBL/GenBank/DDBJ databases">
        <title>Extensive genetic diversity and differential bi-allelic expression allows diatom success in the polar Southern Ocean.</title>
        <authorList>
            <consortium name="DOE Joint Genome Institute"/>
            <person name="Mock T."/>
            <person name="Otillar R.P."/>
            <person name="Strauss J."/>
            <person name="Dupont C."/>
            <person name="Frickenhaus S."/>
            <person name="Maumus F."/>
            <person name="Mcmullan M."/>
            <person name="Sanges R."/>
            <person name="Schmutz J."/>
            <person name="Toseland A."/>
            <person name="Valas R."/>
            <person name="Veluchamy A."/>
            <person name="Ward B.J."/>
            <person name="Allen A."/>
            <person name="Barry K."/>
            <person name="Falciatore A."/>
            <person name="Ferrante M."/>
            <person name="Fortunato A.E."/>
            <person name="Gloeckner G."/>
            <person name="Gruber A."/>
            <person name="Hipkin R."/>
            <person name="Janech M."/>
            <person name="Kroth P."/>
            <person name="Leese F."/>
            <person name="Lindquist E."/>
            <person name="Lyon B.R."/>
            <person name="Martin J."/>
            <person name="Mayer C."/>
            <person name="Parker M."/>
            <person name="Quesneville H."/>
            <person name="Raymond J."/>
            <person name="Uhlig C."/>
            <person name="Valentin K.U."/>
            <person name="Worden A.Z."/>
            <person name="Armbrust E.V."/>
            <person name="Bowler C."/>
            <person name="Green B."/>
            <person name="Moulton V."/>
            <person name="Van Oosterhout C."/>
            <person name="Grigoriev I."/>
        </authorList>
    </citation>
    <scope>NUCLEOTIDE SEQUENCE [LARGE SCALE GENOMIC DNA]</scope>
    <source>
        <strain evidence="3 4">CCMP1102</strain>
    </source>
</reference>
<dbReference type="PANTHER" id="PTHR43948">
    <property type="entry name" value="DNAJ HOMOLOG SUBFAMILY B"/>
    <property type="match status" value="1"/>
</dbReference>
<dbReference type="InterPro" id="IPR018253">
    <property type="entry name" value="DnaJ_domain_CS"/>
</dbReference>
<sequence>MENGECAYKTLGVTKSANQNDIKKAYRKMALKYHPDKQTTEEDRQKATGIFVKISNAYEILSDSQKRQEYDMGKSTSNNNNNNNSNNNSSNTSSNSNSSSQRPSAGDEFFSNARAAGRHPFEFHDPFEIFNRVFREEFSQHQNQHQNLHQNQHQYHTNNHNPGMGMGGSFRGGSNPSGASPFSSMMPMMGGGSLFDDPFFGGGGGMGGMRQQQQQQQQHDPFAMMQQSMMMNGGGGGGVGTNGTMSSFSTSSSTSSGGGGGMSTSTSSTTRIVNGRRQTVRETIIQRPDGTVERKVETDGEPTQQLGGRRRSSQINQLSNQQLAETAAPDRKKAKKRGSSHA</sequence>
<dbReference type="CDD" id="cd06257">
    <property type="entry name" value="DnaJ"/>
    <property type="match status" value="1"/>
</dbReference>
<dbReference type="OrthoDB" id="10250354at2759"/>
<accession>A0A1E7FNM9</accession>
<dbReference type="InParanoid" id="A0A1E7FNM9"/>
<dbReference type="GO" id="GO:0044183">
    <property type="term" value="F:protein folding chaperone"/>
    <property type="evidence" value="ECO:0007669"/>
    <property type="project" value="TreeGrafter"/>
</dbReference>
<dbReference type="KEGG" id="fcy:FRACYDRAFT_260100"/>
<dbReference type="GO" id="GO:0005737">
    <property type="term" value="C:cytoplasm"/>
    <property type="evidence" value="ECO:0007669"/>
    <property type="project" value="TreeGrafter"/>
</dbReference>
<dbReference type="AlphaFoldDB" id="A0A1E7FNM9"/>
<feature type="compositionally biased region" description="Low complexity" evidence="1">
    <location>
        <begin position="154"/>
        <end position="163"/>
    </location>
</feature>
<dbReference type="PRINTS" id="PR00625">
    <property type="entry name" value="JDOMAIN"/>
</dbReference>
<protein>
    <submittedName>
        <fullName evidence="3">DnaJ-domain-containing protein</fullName>
    </submittedName>
</protein>
<gene>
    <name evidence="3" type="ORF">FRACYDRAFT_260100</name>
</gene>
<feature type="compositionally biased region" description="Low complexity" evidence="1">
    <location>
        <begin position="313"/>
        <end position="323"/>
    </location>
</feature>
<evidence type="ECO:0000313" key="4">
    <source>
        <dbReference type="Proteomes" id="UP000095751"/>
    </source>
</evidence>
<feature type="compositionally biased region" description="Low complexity" evidence="1">
    <location>
        <begin position="172"/>
        <end position="181"/>
    </location>
</feature>
<dbReference type="PROSITE" id="PS00636">
    <property type="entry name" value="DNAJ_1"/>
    <property type="match status" value="1"/>
</dbReference>
<dbReference type="GO" id="GO:0051087">
    <property type="term" value="F:protein-folding chaperone binding"/>
    <property type="evidence" value="ECO:0007669"/>
    <property type="project" value="TreeGrafter"/>
</dbReference>
<dbReference type="Proteomes" id="UP000095751">
    <property type="component" value="Unassembled WGS sequence"/>
</dbReference>
<evidence type="ECO:0000313" key="3">
    <source>
        <dbReference type="EMBL" id="OEU19779.1"/>
    </source>
</evidence>
<keyword evidence="4" id="KW-1185">Reference proteome</keyword>
<feature type="compositionally biased region" description="Gly residues" evidence="1">
    <location>
        <begin position="232"/>
        <end position="241"/>
    </location>
</feature>
<dbReference type="SMART" id="SM00271">
    <property type="entry name" value="DnaJ"/>
    <property type="match status" value="1"/>
</dbReference>
<dbReference type="Pfam" id="PF00226">
    <property type="entry name" value="DnaJ"/>
    <property type="match status" value="1"/>
</dbReference>
<dbReference type="PROSITE" id="PS50076">
    <property type="entry name" value="DNAJ_2"/>
    <property type="match status" value="1"/>
</dbReference>
<feature type="region of interest" description="Disordered" evidence="1">
    <location>
        <begin position="65"/>
        <end position="107"/>
    </location>
</feature>
<dbReference type="InterPro" id="IPR001623">
    <property type="entry name" value="DnaJ_domain"/>
</dbReference>
<dbReference type="SUPFAM" id="SSF46565">
    <property type="entry name" value="Chaperone J-domain"/>
    <property type="match status" value="1"/>
</dbReference>
<dbReference type="GO" id="GO:0005634">
    <property type="term" value="C:nucleus"/>
    <property type="evidence" value="ECO:0007669"/>
    <property type="project" value="TreeGrafter"/>
</dbReference>
<evidence type="ECO:0000256" key="1">
    <source>
        <dbReference type="SAM" id="MobiDB-lite"/>
    </source>
</evidence>
<evidence type="ECO:0000259" key="2">
    <source>
        <dbReference type="PROSITE" id="PS50076"/>
    </source>
</evidence>
<dbReference type="EMBL" id="KV784355">
    <property type="protein sequence ID" value="OEU19779.1"/>
    <property type="molecule type" value="Genomic_DNA"/>
</dbReference>
<feature type="compositionally biased region" description="Low complexity" evidence="1">
    <location>
        <begin position="242"/>
        <end position="255"/>
    </location>
</feature>
<feature type="compositionally biased region" description="Basic residues" evidence="1">
    <location>
        <begin position="332"/>
        <end position="342"/>
    </location>
</feature>
<feature type="region of interest" description="Disordered" evidence="1">
    <location>
        <begin position="231"/>
        <end position="342"/>
    </location>
</feature>
<dbReference type="Gene3D" id="1.10.287.110">
    <property type="entry name" value="DnaJ domain"/>
    <property type="match status" value="1"/>
</dbReference>
<dbReference type="GO" id="GO:0051082">
    <property type="term" value="F:unfolded protein binding"/>
    <property type="evidence" value="ECO:0007669"/>
    <property type="project" value="TreeGrafter"/>
</dbReference>